<dbReference type="STRING" id="1150625.Q75_10215"/>
<feature type="transmembrane region" description="Helical" evidence="1">
    <location>
        <begin position="457"/>
        <end position="479"/>
    </location>
</feature>
<dbReference type="AlphaFoldDB" id="A0A147K7N5"/>
<name>A0A147K7N5_9BACI</name>
<dbReference type="InterPro" id="IPR011624">
    <property type="entry name" value="Metal-dep_PHydrolase_7TM_extra"/>
</dbReference>
<protein>
    <submittedName>
        <fullName evidence="3">Membrane protein</fullName>
    </submittedName>
</protein>
<dbReference type="SMART" id="SM00471">
    <property type="entry name" value="HDc"/>
    <property type="match status" value="1"/>
</dbReference>
<dbReference type="CDD" id="cd00077">
    <property type="entry name" value="HDc"/>
    <property type="match status" value="1"/>
</dbReference>
<dbReference type="PANTHER" id="PTHR36442">
    <property type="entry name" value="CYCLIC-DI-AMP PHOSPHODIESTERASE PGPH"/>
    <property type="match status" value="1"/>
</dbReference>
<evidence type="ECO:0000259" key="2">
    <source>
        <dbReference type="PROSITE" id="PS51831"/>
    </source>
</evidence>
<dbReference type="PROSITE" id="PS51831">
    <property type="entry name" value="HD"/>
    <property type="match status" value="1"/>
</dbReference>
<feature type="transmembrane region" description="Helical" evidence="1">
    <location>
        <begin position="374"/>
        <end position="393"/>
    </location>
</feature>
<feature type="transmembrane region" description="Helical" evidence="1">
    <location>
        <begin position="287"/>
        <end position="309"/>
    </location>
</feature>
<dbReference type="EMBL" id="LDYG01000031">
    <property type="protein sequence ID" value="KUP06024.1"/>
    <property type="molecule type" value="Genomic_DNA"/>
</dbReference>
<dbReference type="Pfam" id="PF07697">
    <property type="entry name" value="7TMR-HDED"/>
    <property type="match status" value="1"/>
</dbReference>
<dbReference type="Gene3D" id="1.10.3210.10">
    <property type="entry name" value="Hypothetical protein af1432"/>
    <property type="match status" value="1"/>
</dbReference>
<proteinExistence type="predicted"/>
<feature type="domain" description="HD" evidence="2">
    <location>
        <begin position="512"/>
        <end position="654"/>
    </location>
</feature>
<keyword evidence="1" id="KW-1133">Transmembrane helix</keyword>
<feature type="transmembrane region" description="Helical" evidence="1">
    <location>
        <begin position="321"/>
        <end position="343"/>
    </location>
</feature>
<feature type="transmembrane region" description="Helical" evidence="1">
    <location>
        <begin position="349"/>
        <end position="367"/>
    </location>
</feature>
<dbReference type="PANTHER" id="PTHR36442:SF1">
    <property type="entry name" value="CYCLIC-DI-AMP PHOSPHODIESTERASE PGPH"/>
    <property type="match status" value="1"/>
</dbReference>
<accession>A0A147K7N5</accession>
<dbReference type="Pfam" id="PF01966">
    <property type="entry name" value="HD"/>
    <property type="match status" value="1"/>
</dbReference>
<reference evidence="3 4" key="1">
    <citation type="journal article" date="2016" name="Front. Microbiol.">
        <title>Microevolution Analysis of Bacillus coahuilensis Unveils Differences in Phosphorus Acquisition Strategies and Their Regulation.</title>
        <authorList>
            <person name="Gomez-Lunar Z."/>
            <person name="Hernandez-Gonzalez I."/>
            <person name="Rodriguez-Torres M.D."/>
            <person name="Souza V."/>
            <person name="Olmedo-Alvarez G."/>
        </authorList>
    </citation>
    <scope>NUCLEOTIDE SEQUENCE [LARGE SCALE GENOMIC DNA]</scope>
    <source>
        <strain evidence="4">p1.1.43</strain>
    </source>
</reference>
<evidence type="ECO:0000313" key="3">
    <source>
        <dbReference type="EMBL" id="KUP06024.1"/>
    </source>
</evidence>
<keyword evidence="4" id="KW-1185">Reference proteome</keyword>
<dbReference type="OrthoDB" id="9806952at2"/>
<evidence type="ECO:0000256" key="1">
    <source>
        <dbReference type="SAM" id="Phobius"/>
    </source>
</evidence>
<organism evidence="3 4">
    <name type="scientific">Bacillus coahuilensis p1.1.43</name>
    <dbReference type="NCBI Taxonomy" id="1150625"/>
    <lineage>
        <taxon>Bacteria</taxon>
        <taxon>Bacillati</taxon>
        <taxon>Bacillota</taxon>
        <taxon>Bacilli</taxon>
        <taxon>Bacillales</taxon>
        <taxon>Bacillaceae</taxon>
        <taxon>Bacillus</taxon>
    </lineage>
</organism>
<dbReference type="Pfam" id="PF07698">
    <property type="entry name" value="7TM-7TMR_HD"/>
    <property type="match status" value="1"/>
</dbReference>
<comment type="caution">
    <text evidence="3">The sequence shown here is derived from an EMBL/GenBank/DDBJ whole genome shotgun (WGS) entry which is preliminary data.</text>
</comment>
<feature type="transmembrane region" description="Helical" evidence="1">
    <location>
        <begin position="12"/>
        <end position="34"/>
    </location>
</feature>
<dbReference type="InterPro" id="IPR011621">
    <property type="entry name" value="Metal-dep_PHydrolase_7TM_intra"/>
</dbReference>
<gene>
    <name evidence="3" type="ORF">Q75_10215</name>
</gene>
<dbReference type="PATRIC" id="fig|1150625.3.peg.2177"/>
<keyword evidence="1" id="KW-0472">Membrane</keyword>
<keyword evidence="1" id="KW-0812">Transmembrane</keyword>
<dbReference type="SUPFAM" id="SSF109604">
    <property type="entry name" value="HD-domain/PDEase-like"/>
    <property type="match status" value="1"/>
</dbReference>
<dbReference type="InterPro" id="IPR003607">
    <property type="entry name" value="HD/PDEase_dom"/>
</dbReference>
<dbReference type="Proteomes" id="UP000074108">
    <property type="component" value="Unassembled WGS sequence"/>
</dbReference>
<dbReference type="InterPro" id="IPR052722">
    <property type="entry name" value="PgpH_phosphodiesterase"/>
</dbReference>
<feature type="transmembrane region" description="Helical" evidence="1">
    <location>
        <begin position="427"/>
        <end position="445"/>
    </location>
</feature>
<sequence length="723" mass="82080">MKQYLMKVRQFLSYKTFTLLIFLLLGLILFGLMYSNVNQETYEYQLYSLAEEDVFAPKTIIDQVKTDEKREEAAESVAPVYTYNEETKENRISFIQSVFDEIMRVKEDSVTIQEPNEENLENSEPQKIVLPISEQLKTLKARLTNNVTEDITGSLSDEVFLSLLAAEEQVVERASEIVTEKIDSVMSTRIRNDQLPFKKQEIEILIEDNNLPKEVKEASISIGRYAIVPNEQYNADQTETAKEKARNEVTPDYIMKGMLIVQEGGLIDQEIYRQLSLLGYTDQETSYTYTVGLALFVVVIVVLFHYYFTQWMISEEKKTNYVLLLSIVMVFSILLMKIISLLTELDINYVGFIFPAAMAPMILRILLNDRIAMIMAVAQALCGSVIFHEGIFGNFDVEIFIYLLISGLSGSLFMVKQHQRASIMQVGGLLTLLNVVVVLVIIFLNGTQFETANYLDFAFFSLLSGIGSAVLTIGFLPFFEAAFGILSHMRLLELSNPNHPLLKKILTEAPGTYHHSVMVGNLAEAACDAIGANSLLARVGCYYHDIGKTKRPQFFIENQMSGDNPHDRISPETSRDIIIDHSVNGAEILSKYKMPKEIIDIAKQHHGTTLLKFFYYKAKEMRENVKEEDYRYPGPKPQTKEVAIISIADSVEAAVRAMSQPSSEKIQKLVHSIVQDRILDGQFSECAITLKELDVVKHVLCDTLNSIYHSRIEYPEEKKEKDS</sequence>
<dbReference type="InterPro" id="IPR006674">
    <property type="entry name" value="HD_domain"/>
</dbReference>
<dbReference type="NCBIfam" id="TIGR00277">
    <property type="entry name" value="HDIG"/>
    <property type="match status" value="1"/>
</dbReference>
<evidence type="ECO:0000313" key="4">
    <source>
        <dbReference type="Proteomes" id="UP000074108"/>
    </source>
</evidence>
<dbReference type="InterPro" id="IPR006675">
    <property type="entry name" value="HDIG_dom"/>
</dbReference>
<dbReference type="RefSeq" id="WP_059351293.1">
    <property type="nucleotide sequence ID" value="NZ_LDYG01000031.1"/>
</dbReference>